<dbReference type="InterPro" id="IPR019832">
    <property type="entry name" value="Mn/Fe_SOD_C"/>
</dbReference>
<dbReference type="Pfam" id="PF02777">
    <property type="entry name" value="Sod_Fe_C"/>
    <property type="match status" value="1"/>
</dbReference>
<dbReference type="PANTHER" id="PTHR43595:SF2">
    <property type="entry name" value="SMALL RIBOSOMAL SUBUNIT PROTEIN MS42"/>
    <property type="match status" value="1"/>
</dbReference>
<proteinExistence type="predicted"/>
<dbReference type="Proteomes" id="UP000198372">
    <property type="component" value="Unassembled WGS sequence"/>
</dbReference>
<dbReference type="SUPFAM" id="SSF54719">
    <property type="entry name" value="Fe,Mn superoxide dismutase (SOD), C-terminal domain"/>
    <property type="match status" value="1"/>
</dbReference>
<evidence type="ECO:0000256" key="2">
    <source>
        <dbReference type="SAM" id="MobiDB-lite"/>
    </source>
</evidence>
<dbReference type="PANTHER" id="PTHR43595">
    <property type="entry name" value="37S RIBOSOMAL PROTEIN S26, MITOCHONDRIAL"/>
    <property type="match status" value="1"/>
</dbReference>
<dbReference type="Gene3D" id="3.55.40.20">
    <property type="entry name" value="Iron/manganese superoxide dismutase, C-terminal domain"/>
    <property type="match status" value="1"/>
</dbReference>
<dbReference type="AlphaFoldDB" id="A0A238FMC6"/>
<evidence type="ECO:0000313" key="4">
    <source>
        <dbReference type="EMBL" id="SCV72236.1"/>
    </source>
</evidence>
<dbReference type="GO" id="GO:0004784">
    <property type="term" value="F:superoxide dismutase activity"/>
    <property type="evidence" value="ECO:0007669"/>
    <property type="project" value="InterPro"/>
</dbReference>
<keyword evidence="5" id="KW-1185">Reference proteome</keyword>
<feature type="region of interest" description="Disordered" evidence="2">
    <location>
        <begin position="208"/>
        <end position="259"/>
    </location>
</feature>
<evidence type="ECO:0000313" key="5">
    <source>
        <dbReference type="Proteomes" id="UP000198372"/>
    </source>
</evidence>
<evidence type="ECO:0000259" key="3">
    <source>
        <dbReference type="Pfam" id="PF02777"/>
    </source>
</evidence>
<protein>
    <submittedName>
        <fullName evidence="4">BQ2448_4930 protein</fullName>
    </submittedName>
</protein>
<organism evidence="4 5">
    <name type="scientific">Microbotryum intermedium</name>
    <dbReference type="NCBI Taxonomy" id="269621"/>
    <lineage>
        <taxon>Eukaryota</taxon>
        <taxon>Fungi</taxon>
        <taxon>Dikarya</taxon>
        <taxon>Basidiomycota</taxon>
        <taxon>Pucciniomycotina</taxon>
        <taxon>Microbotryomycetes</taxon>
        <taxon>Microbotryales</taxon>
        <taxon>Microbotryaceae</taxon>
        <taxon>Microbotryum</taxon>
    </lineage>
</organism>
<feature type="domain" description="Manganese/iron superoxide dismutase C-terminal" evidence="3">
    <location>
        <begin position="283"/>
        <end position="325"/>
    </location>
</feature>
<feature type="compositionally biased region" description="Low complexity" evidence="2">
    <location>
        <begin position="231"/>
        <end position="241"/>
    </location>
</feature>
<accession>A0A238FMC6</accession>
<dbReference type="SUPFAM" id="SSF46609">
    <property type="entry name" value="Fe,Mn superoxide dismutase (SOD), N-terminal domain"/>
    <property type="match status" value="1"/>
</dbReference>
<dbReference type="InterPro" id="IPR036324">
    <property type="entry name" value="Mn/Fe_SOD_N_sf"/>
</dbReference>
<gene>
    <name evidence="4" type="ORF">BQ2448_4930</name>
</gene>
<dbReference type="InterPro" id="IPR036314">
    <property type="entry name" value="SOD_C_sf"/>
</dbReference>
<dbReference type="EMBL" id="FMSP01000008">
    <property type="protein sequence ID" value="SCV72236.1"/>
    <property type="molecule type" value="Genomic_DNA"/>
</dbReference>
<comment type="function">
    <text evidence="1">Component of the mitochondrial ribosome (mitoribosome), a dedicated translation machinery responsible for the synthesis of mitochondrial genome-encoded proteins, including at least some of the essential transmembrane subunits of the mitochondrial respiratory chain. The mitoribosomes are attached to the mitochondrial inner membrane and translation products are cotranslationally integrated into the membrane.</text>
</comment>
<reference evidence="5" key="1">
    <citation type="submission" date="2016-09" db="EMBL/GenBank/DDBJ databases">
        <authorList>
            <person name="Jeantristanb JTB J.-T."/>
            <person name="Ricardo R."/>
        </authorList>
    </citation>
    <scope>NUCLEOTIDE SEQUENCE [LARGE SCALE GENOMIC DNA]</scope>
</reference>
<dbReference type="STRING" id="269621.A0A238FMC6"/>
<dbReference type="GO" id="GO:0046872">
    <property type="term" value="F:metal ion binding"/>
    <property type="evidence" value="ECO:0007669"/>
    <property type="project" value="InterPro"/>
</dbReference>
<sequence>MASLRTASTSALRHIVSSTSSSSAGSSSQPSCCSSSSAASRVSIGRRNLHQRVPLPYQLEQGLEPFLSPTALRTIAVDWQQGVLTRLNELVRGTPVENQTVLQTVKQTAANPEQVLAFNYASEALNNSFFLSTLTPNPTPPSPSSSFSLSLASTPLREMAGLISHFSAHVAGLHPSSGSYVWLVTDASGNLGVVGTYAGGTPLVHQRSQVGRIEGPRVLGEALPEPNADRSSSSSGSSTSSKPDSAWGTVPPSTKTRSGLTATSNLLNAGSYTASIAQGQLGKTIHPLCCISTHAHCYLHDYGVWGREEYVKNWWGQVDWRKVEESYRGFTAEKNER</sequence>
<name>A0A238FMC6_9BASI</name>
<evidence type="ECO:0000256" key="1">
    <source>
        <dbReference type="ARBA" id="ARBA00037226"/>
    </source>
</evidence>
<dbReference type="GO" id="GO:0005737">
    <property type="term" value="C:cytoplasm"/>
    <property type="evidence" value="ECO:0007669"/>
    <property type="project" value="TreeGrafter"/>
</dbReference>
<dbReference type="OrthoDB" id="275227at2759"/>